<evidence type="ECO:0000256" key="8">
    <source>
        <dbReference type="SAM" id="MobiDB-lite"/>
    </source>
</evidence>
<dbReference type="Proteomes" id="UP001164506">
    <property type="component" value="Chromosome"/>
</dbReference>
<evidence type="ECO:0000256" key="6">
    <source>
        <dbReference type="ARBA" id="ARBA00023277"/>
    </source>
</evidence>
<sequence length="303" mass="32649">MRLRPLQIAALALLIPLVGCGSNTDGDEGRRETSPSSSGKKPAPAKEAPRPGDQTVTMTWKGKERVYTVHAPPGYTPSRRLPLVVVMHPYPADGAYAAQLTGFNAKADEEGFLVAYPNGVNQGYNALVCCGSEDDVGFIGAMTKRLTGTWKADPQRIYATGISNGADMSFRLAVELPGTLAAIAPVSGGYIGTAAQNSAYVPKTPVSVATFVGGRDPYYEQFEQGIKSWSARLGCRPGRAERFKGDNTRTRATCRDTSEILTYRLPDMGHNWPGSKDPTMGEKATGVTATDLIWDFFDTHPKR</sequence>
<evidence type="ECO:0000313" key="10">
    <source>
        <dbReference type="EMBL" id="UZX26051.1"/>
    </source>
</evidence>
<accession>A0ABY6R7K1</accession>
<keyword evidence="3" id="KW-0858">Xylan degradation</keyword>
<dbReference type="Gene3D" id="3.40.50.1820">
    <property type="entry name" value="alpha/beta hydrolase"/>
    <property type="match status" value="1"/>
</dbReference>
<evidence type="ECO:0000256" key="4">
    <source>
        <dbReference type="ARBA" id="ARBA00022729"/>
    </source>
</evidence>
<gene>
    <name evidence="10" type="ORF">LDH80_37585</name>
</gene>
<dbReference type="GeneID" id="95605274"/>
<dbReference type="Pfam" id="PF10503">
    <property type="entry name" value="Esterase_PHB"/>
    <property type="match status" value="1"/>
</dbReference>
<feature type="chain" id="PRO_5047351573" evidence="9">
    <location>
        <begin position="22"/>
        <end position="303"/>
    </location>
</feature>
<name>A0ABY6R7K1_9ACTN</name>
<evidence type="ECO:0000256" key="5">
    <source>
        <dbReference type="ARBA" id="ARBA00022801"/>
    </source>
</evidence>
<protein>
    <submittedName>
        <fullName evidence="10">Polyhydroxybutyrate depolymerase</fullName>
    </submittedName>
</protein>
<dbReference type="InterPro" id="IPR010126">
    <property type="entry name" value="Esterase_phb"/>
</dbReference>
<keyword evidence="2" id="KW-0964">Secreted</keyword>
<evidence type="ECO:0000256" key="9">
    <source>
        <dbReference type="SAM" id="SignalP"/>
    </source>
</evidence>
<dbReference type="InterPro" id="IPR043595">
    <property type="entry name" value="FaeB/C/D"/>
</dbReference>
<keyword evidence="7" id="KW-0624">Polysaccharide degradation</keyword>
<dbReference type="SUPFAM" id="SSF53474">
    <property type="entry name" value="alpha/beta-Hydrolases"/>
    <property type="match status" value="1"/>
</dbReference>
<feature type="region of interest" description="Disordered" evidence="8">
    <location>
        <begin position="22"/>
        <end position="55"/>
    </location>
</feature>
<evidence type="ECO:0000256" key="3">
    <source>
        <dbReference type="ARBA" id="ARBA00022651"/>
    </source>
</evidence>
<reference evidence="10" key="1">
    <citation type="submission" date="2021-09" db="EMBL/GenBank/DDBJ databases">
        <title>Complete genome sequence and metabolic characterization of Streptomyces tanashiensis DSM 731 the producer of antibacterial Kalafungin and diverse secondary metabolites.</title>
        <authorList>
            <person name="Abbasi M.N."/>
            <person name="Anwar M.N."/>
            <person name="Alam K."/>
            <person name="Shoaib M."/>
            <person name="Lin Z."/>
            <person name="Hayat M."/>
            <person name="Ali M.I."/>
            <person name="Malik H.M.T."/>
            <person name="Ahmed I."/>
            <person name="Li A."/>
            <person name="Hailong Wang H."/>
            <person name="Zhang Y."/>
        </authorList>
    </citation>
    <scope>NUCLEOTIDE SEQUENCE</scope>
    <source>
        <strain evidence="10">Kala</strain>
    </source>
</reference>
<keyword evidence="4 9" id="KW-0732">Signal</keyword>
<evidence type="ECO:0000256" key="1">
    <source>
        <dbReference type="ARBA" id="ARBA00004613"/>
    </source>
</evidence>
<proteinExistence type="predicted"/>
<dbReference type="EMBL" id="CP084204">
    <property type="protein sequence ID" value="UZX26051.1"/>
    <property type="molecule type" value="Genomic_DNA"/>
</dbReference>
<dbReference type="RefSeq" id="WP_229885416.1">
    <property type="nucleotide sequence ID" value="NZ_BMUH01000009.1"/>
</dbReference>
<feature type="compositionally biased region" description="Low complexity" evidence="8">
    <location>
        <begin position="34"/>
        <end position="46"/>
    </location>
</feature>
<organism evidence="10 11">
    <name type="scientific">Streptomyces tanashiensis</name>
    <dbReference type="NCBI Taxonomy" id="67367"/>
    <lineage>
        <taxon>Bacteria</taxon>
        <taxon>Bacillati</taxon>
        <taxon>Actinomycetota</taxon>
        <taxon>Actinomycetes</taxon>
        <taxon>Kitasatosporales</taxon>
        <taxon>Streptomycetaceae</taxon>
        <taxon>Streptomyces</taxon>
    </lineage>
</organism>
<keyword evidence="6" id="KW-0119">Carbohydrate metabolism</keyword>
<evidence type="ECO:0000256" key="7">
    <source>
        <dbReference type="ARBA" id="ARBA00023326"/>
    </source>
</evidence>
<dbReference type="PANTHER" id="PTHR38050">
    <property type="match status" value="1"/>
</dbReference>
<feature type="signal peptide" evidence="9">
    <location>
        <begin position="1"/>
        <end position="21"/>
    </location>
</feature>
<dbReference type="InterPro" id="IPR029058">
    <property type="entry name" value="AB_hydrolase_fold"/>
</dbReference>
<keyword evidence="5" id="KW-0378">Hydrolase</keyword>
<evidence type="ECO:0000313" key="11">
    <source>
        <dbReference type="Proteomes" id="UP001164506"/>
    </source>
</evidence>
<evidence type="ECO:0000256" key="2">
    <source>
        <dbReference type="ARBA" id="ARBA00022525"/>
    </source>
</evidence>
<dbReference type="PANTHER" id="PTHR38050:SF2">
    <property type="entry name" value="FERULOYL ESTERASE C-RELATED"/>
    <property type="match status" value="1"/>
</dbReference>
<comment type="subcellular location">
    <subcellularLocation>
        <location evidence="1">Secreted</location>
    </subcellularLocation>
</comment>
<keyword evidence="11" id="KW-1185">Reference proteome</keyword>